<dbReference type="Pfam" id="PF08387">
    <property type="entry name" value="FBD"/>
    <property type="match status" value="1"/>
</dbReference>
<comment type="caution">
    <text evidence="2">The sequence shown here is derived from an EMBL/GenBank/DDBJ whole genome shotgun (WGS) entry which is preliminary data.</text>
</comment>
<dbReference type="InterPro" id="IPR006566">
    <property type="entry name" value="FBD"/>
</dbReference>
<dbReference type="AlphaFoldDB" id="A0A835GV83"/>
<evidence type="ECO:0000313" key="2">
    <source>
        <dbReference type="EMBL" id="KAF9587406.1"/>
    </source>
</evidence>
<proteinExistence type="predicted"/>
<organism evidence="2 4">
    <name type="scientific">Coptis chinensis</name>
    <dbReference type="NCBI Taxonomy" id="261450"/>
    <lineage>
        <taxon>Eukaryota</taxon>
        <taxon>Viridiplantae</taxon>
        <taxon>Streptophyta</taxon>
        <taxon>Embryophyta</taxon>
        <taxon>Tracheophyta</taxon>
        <taxon>Spermatophyta</taxon>
        <taxon>Magnoliopsida</taxon>
        <taxon>Ranunculales</taxon>
        <taxon>Ranunculaceae</taxon>
        <taxon>Coptidoideae</taxon>
        <taxon>Coptis</taxon>
    </lineage>
</organism>
<dbReference type="EMBL" id="JADFTS010000009">
    <property type="protein sequence ID" value="KAF9588815.1"/>
    <property type="molecule type" value="Genomic_DNA"/>
</dbReference>
<gene>
    <name evidence="2" type="ORF">IFM89_002046</name>
    <name evidence="3" type="ORF">IFM89_016175</name>
</gene>
<dbReference type="SUPFAM" id="SSF52047">
    <property type="entry name" value="RNI-like"/>
    <property type="match status" value="1"/>
</dbReference>
<evidence type="ECO:0000313" key="3">
    <source>
        <dbReference type="EMBL" id="KAF9588815.1"/>
    </source>
</evidence>
<reference evidence="2 4" key="1">
    <citation type="submission" date="2020-10" db="EMBL/GenBank/DDBJ databases">
        <title>The Coptis chinensis genome and diversification of protoberbering-type alkaloids.</title>
        <authorList>
            <person name="Wang B."/>
            <person name="Shu S."/>
            <person name="Song C."/>
            <person name="Liu Y."/>
        </authorList>
    </citation>
    <scope>NUCLEOTIDE SEQUENCE [LARGE SCALE GENOMIC DNA]</scope>
    <source>
        <strain evidence="2">HL-2020</strain>
        <tissue evidence="2">Leaf</tissue>
    </source>
</reference>
<evidence type="ECO:0000313" key="4">
    <source>
        <dbReference type="Proteomes" id="UP000631114"/>
    </source>
</evidence>
<feature type="domain" description="FBD" evidence="1">
    <location>
        <begin position="166"/>
        <end position="202"/>
    </location>
</feature>
<accession>A0A835GV83</accession>
<dbReference type="EMBL" id="JADFTS010000009">
    <property type="protein sequence ID" value="KAF9587406.1"/>
    <property type="molecule type" value="Genomic_DNA"/>
</dbReference>
<sequence length="242" mass="27363">MHRVQEINLNLNLDSPLEFPAALFISSSLKVLKLEGDFNLSGLCEMLRTLKLEGPSDSGLLKISIPKRIHLPKLEYFHIEGFRIKSRIDELLSNCQDYRITISAPNLKLLVLPEAASNTVPNLYPSNYFLAQDSSKCGCTYLRNSRGKKLLFRNQSSFNSTIKEDHSHLKFVEIEGFIGCEDELGFLKLLLKNALVLENIIIVLSTRGVIFISESREDHLGEVKSAVNDKEAKVKCIKNRSR</sequence>
<dbReference type="Proteomes" id="UP000631114">
    <property type="component" value="Unassembled WGS sequence"/>
</dbReference>
<keyword evidence="4" id="KW-1185">Reference proteome</keyword>
<name>A0A835GV83_9MAGN</name>
<evidence type="ECO:0000259" key="1">
    <source>
        <dbReference type="Pfam" id="PF08387"/>
    </source>
</evidence>
<protein>
    <recommendedName>
        <fullName evidence="1">FBD domain-containing protein</fullName>
    </recommendedName>
</protein>